<organism evidence="3 4">
    <name type="scientific">Micrococcus yunnanensis</name>
    <dbReference type="NCBI Taxonomy" id="566027"/>
    <lineage>
        <taxon>Bacteria</taxon>
        <taxon>Bacillati</taxon>
        <taxon>Actinomycetota</taxon>
        <taxon>Actinomycetes</taxon>
        <taxon>Micrococcales</taxon>
        <taxon>Micrococcaceae</taxon>
        <taxon>Micrococcus</taxon>
    </lineage>
</organism>
<feature type="transmembrane region" description="Helical" evidence="2">
    <location>
        <begin position="271"/>
        <end position="291"/>
    </location>
</feature>
<evidence type="ECO:0000313" key="3">
    <source>
        <dbReference type="EMBL" id="MDV7176252.1"/>
    </source>
</evidence>
<evidence type="ECO:0000313" key="4">
    <source>
        <dbReference type="Proteomes" id="UP001185728"/>
    </source>
</evidence>
<evidence type="ECO:0000256" key="1">
    <source>
        <dbReference type="SAM" id="MobiDB-lite"/>
    </source>
</evidence>
<sequence>MSSRPAAPRLLRPVPLPLWLQGVVEALVTAMISLLAVMVPTLAVWATGGFERPTIEGAVQVGGVLWLALHAVPVTVATAMPTAPDHLITGTAWLVPWGLTLVPLALSWRAGRRLARASYRDQAWQAFVGAVGAYALVGLAVAFLPGMDELTAHPAPAALLPALLFGVAALAGARREAGTWAHLIGLDLTERISRRSQYERWAGSYAWSVVRAAAVAVLALTGLNALLVAGRLAVEWAAVVTVAQAIGGGPLGGLLVALLQIGWLPTFTAWSIAWTAGPGFSVGADSLYSVFGATPATAPALPVLGALPVTWSPWQLLLLAVPIGAGAVAGVWLLREGENHLDDWLHTRHGSRAVSLTLSTLALAVLTGLLAGLLLLVPLALTSGTLGLGTLTDIGSHVWAVCAAVAGWVALGCAAGYLAALAVAGHRDGTTTVPRSGDRTPRIGPLAALRGRPSPRRARD</sequence>
<protein>
    <submittedName>
        <fullName evidence="3">DUF6350 family protein</fullName>
    </submittedName>
</protein>
<feature type="transmembrane region" description="Helical" evidence="2">
    <location>
        <begin position="236"/>
        <end position="259"/>
    </location>
</feature>
<feature type="transmembrane region" description="Helical" evidence="2">
    <location>
        <begin position="92"/>
        <end position="111"/>
    </location>
</feature>
<name>A0AAP5T7W8_9MICC</name>
<keyword evidence="2" id="KW-1133">Transmembrane helix</keyword>
<dbReference type="RefSeq" id="WP_317676365.1">
    <property type="nucleotide sequence ID" value="NZ_JAWLUK010000001.1"/>
</dbReference>
<feature type="transmembrane region" description="Helical" evidence="2">
    <location>
        <begin position="123"/>
        <end position="143"/>
    </location>
</feature>
<proteinExistence type="predicted"/>
<dbReference type="AlphaFoldDB" id="A0AAP5T7W8"/>
<feature type="transmembrane region" description="Helical" evidence="2">
    <location>
        <begin position="354"/>
        <end position="377"/>
    </location>
</feature>
<feature type="transmembrane region" description="Helical" evidence="2">
    <location>
        <begin position="58"/>
        <end position="80"/>
    </location>
</feature>
<gene>
    <name evidence="3" type="ORF">R4064_01125</name>
</gene>
<dbReference type="EMBL" id="JAWLUK010000001">
    <property type="protein sequence ID" value="MDV7176252.1"/>
    <property type="molecule type" value="Genomic_DNA"/>
</dbReference>
<feature type="transmembrane region" description="Helical" evidence="2">
    <location>
        <begin position="20"/>
        <end position="46"/>
    </location>
</feature>
<feature type="transmembrane region" description="Helical" evidence="2">
    <location>
        <begin position="311"/>
        <end position="334"/>
    </location>
</feature>
<keyword evidence="2" id="KW-0472">Membrane</keyword>
<keyword evidence="2" id="KW-0812">Transmembrane</keyword>
<dbReference type="Proteomes" id="UP001185728">
    <property type="component" value="Unassembled WGS sequence"/>
</dbReference>
<dbReference type="InterPro" id="IPR045931">
    <property type="entry name" value="DUF6350"/>
</dbReference>
<accession>A0AAP5T7W8</accession>
<evidence type="ECO:0000256" key="2">
    <source>
        <dbReference type="SAM" id="Phobius"/>
    </source>
</evidence>
<reference evidence="3" key="1">
    <citation type="submission" date="2023-10" db="EMBL/GenBank/DDBJ databases">
        <title>Development of a sustainable strategy for remediation of hydrocarbon-contaminated territories based on the waste exchange concept.</title>
        <authorList>
            <person name="Krivoruchko A."/>
        </authorList>
    </citation>
    <scope>NUCLEOTIDE SEQUENCE</scope>
    <source>
        <strain evidence="3">IEGM 1325</strain>
    </source>
</reference>
<feature type="transmembrane region" description="Helical" evidence="2">
    <location>
        <begin position="155"/>
        <end position="173"/>
    </location>
</feature>
<comment type="caution">
    <text evidence="3">The sequence shown here is derived from an EMBL/GenBank/DDBJ whole genome shotgun (WGS) entry which is preliminary data.</text>
</comment>
<feature type="transmembrane region" description="Helical" evidence="2">
    <location>
        <begin position="397"/>
        <end position="420"/>
    </location>
</feature>
<feature type="transmembrane region" description="Helical" evidence="2">
    <location>
        <begin position="204"/>
        <end position="230"/>
    </location>
</feature>
<dbReference type="Pfam" id="PF19877">
    <property type="entry name" value="DUF6350"/>
    <property type="match status" value="1"/>
</dbReference>
<feature type="region of interest" description="Disordered" evidence="1">
    <location>
        <begin position="429"/>
        <end position="460"/>
    </location>
</feature>